<sequence>MSDEFATLVRHYQLAGPKAVKTIVLPHGCLFTVPQAAKVANAGNTSKADDLEMRLPDGLPLKQVQKNCASAVNSPHPPSAVMLESQGTDGYDPTKQAVEQRPWRFITAHCMAQMSFPEHICRLMAAL</sequence>
<feature type="region of interest" description="Disordered" evidence="1">
    <location>
        <begin position="70"/>
        <end position="93"/>
    </location>
</feature>
<dbReference type="EMBL" id="CAJNDS010002227">
    <property type="protein sequence ID" value="CAE7382322.1"/>
    <property type="molecule type" value="Genomic_DNA"/>
</dbReference>
<dbReference type="Proteomes" id="UP000604046">
    <property type="component" value="Unassembled WGS sequence"/>
</dbReference>
<dbReference type="AlphaFoldDB" id="A0A812QCB5"/>
<keyword evidence="3" id="KW-1185">Reference proteome</keyword>
<protein>
    <submittedName>
        <fullName evidence="2">Uncharacterized protein</fullName>
    </submittedName>
</protein>
<evidence type="ECO:0000313" key="2">
    <source>
        <dbReference type="EMBL" id="CAE7382322.1"/>
    </source>
</evidence>
<evidence type="ECO:0000313" key="3">
    <source>
        <dbReference type="Proteomes" id="UP000604046"/>
    </source>
</evidence>
<proteinExistence type="predicted"/>
<organism evidence="2 3">
    <name type="scientific">Symbiodinium natans</name>
    <dbReference type="NCBI Taxonomy" id="878477"/>
    <lineage>
        <taxon>Eukaryota</taxon>
        <taxon>Sar</taxon>
        <taxon>Alveolata</taxon>
        <taxon>Dinophyceae</taxon>
        <taxon>Suessiales</taxon>
        <taxon>Symbiodiniaceae</taxon>
        <taxon>Symbiodinium</taxon>
    </lineage>
</organism>
<accession>A0A812QCB5</accession>
<comment type="caution">
    <text evidence="2">The sequence shown here is derived from an EMBL/GenBank/DDBJ whole genome shotgun (WGS) entry which is preliminary data.</text>
</comment>
<evidence type="ECO:0000256" key="1">
    <source>
        <dbReference type="SAM" id="MobiDB-lite"/>
    </source>
</evidence>
<reference evidence="2" key="1">
    <citation type="submission" date="2021-02" db="EMBL/GenBank/DDBJ databases">
        <authorList>
            <person name="Dougan E. K."/>
            <person name="Rhodes N."/>
            <person name="Thang M."/>
            <person name="Chan C."/>
        </authorList>
    </citation>
    <scope>NUCLEOTIDE SEQUENCE</scope>
</reference>
<gene>
    <name evidence="2" type="ORF">SNAT2548_LOCUS20865</name>
</gene>
<name>A0A812QCB5_9DINO</name>